<dbReference type="GO" id="GO:0000976">
    <property type="term" value="F:transcription cis-regulatory region binding"/>
    <property type="evidence" value="ECO:0007669"/>
    <property type="project" value="TreeGrafter"/>
</dbReference>
<dbReference type="RefSeq" id="WP_305202802.1">
    <property type="nucleotide sequence ID" value="NZ_JAUUIA010001276.1"/>
</dbReference>
<keyword evidence="3" id="KW-0804">Transcription</keyword>
<evidence type="ECO:0000256" key="1">
    <source>
        <dbReference type="ARBA" id="ARBA00023015"/>
    </source>
</evidence>
<dbReference type="AlphaFoldDB" id="A0AAW8AX79"/>
<dbReference type="PRINTS" id="PR00455">
    <property type="entry name" value="HTHTETR"/>
</dbReference>
<dbReference type="PANTHER" id="PTHR30055:SF146">
    <property type="entry name" value="HTH-TYPE TRANSCRIPTIONAL DUAL REGULATOR CECR"/>
    <property type="match status" value="1"/>
</dbReference>
<evidence type="ECO:0000313" key="6">
    <source>
        <dbReference type="EMBL" id="MDP0971819.1"/>
    </source>
</evidence>
<evidence type="ECO:0000256" key="4">
    <source>
        <dbReference type="PROSITE-ProRule" id="PRU00335"/>
    </source>
</evidence>
<keyword evidence="2 4" id="KW-0238">DNA-binding</keyword>
<dbReference type="PROSITE" id="PS50977">
    <property type="entry name" value="HTH_TETR_2"/>
    <property type="match status" value="1"/>
</dbReference>
<dbReference type="Proteomes" id="UP001244490">
    <property type="component" value="Unassembled WGS sequence"/>
</dbReference>
<keyword evidence="1" id="KW-0805">Transcription regulation</keyword>
<dbReference type="GO" id="GO:0003700">
    <property type="term" value="F:DNA-binding transcription factor activity"/>
    <property type="evidence" value="ECO:0007669"/>
    <property type="project" value="TreeGrafter"/>
</dbReference>
<reference evidence="6" key="1">
    <citation type="submission" date="2023-07" db="EMBL/GenBank/DDBJ databases">
        <authorList>
            <person name="Peng Z."/>
        </authorList>
    </citation>
    <scope>NUCLEOTIDE SEQUENCE</scope>
    <source>
        <strain evidence="6">KP219</strain>
    </source>
</reference>
<name>A0AAW8AX79_KLEPN</name>
<dbReference type="Gene3D" id="1.10.357.10">
    <property type="entry name" value="Tetracycline Repressor, domain 2"/>
    <property type="match status" value="1"/>
</dbReference>
<evidence type="ECO:0000256" key="3">
    <source>
        <dbReference type="ARBA" id="ARBA00023163"/>
    </source>
</evidence>
<dbReference type="InterPro" id="IPR009057">
    <property type="entry name" value="Homeodomain-like_sf"/>
</dbReference>
<dbReference type="PANTHER" id="PTHR30055">
    <property type="entry name" value="HTH-TYPE TRANSCRIPTIONAL REGULATOR RUTR"/>
    <property type="match status" value="1"/>
</dbReference>
<dbReference type="InterPro" id="IPR001647">
    <property type="entry name" value="HTH_TetR"/>
</dbReference>
<gene>
    <name evidence="6" type="ORF">Q6294_33325</name>
</gene>
<dbReference type="FunFam" id="1.10.10.60:FF:000141">
    <property type="entry name" value="TetR family transcriptional regulator"/>
    <property type="match status" value="1"/>
</dbReference>
<comment type="caution">
    <text evidence="6">The sequence shown here is derived from an EMBL/GenBank/DDBJ whole genome shotgun (WGS) entry which is preliminary data.</text>
</comment>
<dbReference type="Pfam" id="PF00440">
    <property type="entry name" value="TetR_N"/>
    <property type="match status" value="1"/>
</dbReference>
<accession>A0AAW8AX79</accession>
<feature type="DNA-binding region" description="H-T-H motif" evidence="4">
    <location>
        <begin position="40"/>
        <end position="59"/>
    </location>
</feature>
<dbReference type="EMBL" id="JAUUIA010001276">
    <property type="protein sequence ID" value="MDP0971819.1"/>
    <property type="molecule type" value="Genomic_DNA"/>
</dbReference>
<dbReference type="SUPFAM" id="SSF46689">
    <property type="entry name" value="Homeodomain-like"/>
    <property type="match status" value="1"/>
</dbReference>
<proteinExistence type="predicted"/>
<protein>
    <submittedName>
        <fullName evidence="6">Helix-turn-helix domain-containing protein</fullName>
    </submittedName>
</protein>
<dbReference type="InterPro" id="IPR050109">
    <property type="entry name" value="HTH-type_TetR-like_transc_reg"/>
</dbReference>
<feature type="domain" description="HTH tetR-type" evidence="5">
    <location>
        <begin position="17"/>
        <end position="71"/>
    </location>
</feature>
<feature type="non-terminal residue" evidence="6">
    <location>
        <position position="71"/>
    </location>
</feature>
<evidence type="ECO:0000313" key="7">
    <source>
        <dbReference type="Proteomes" id="UP001244490"/>
    </source>
</evidence>
<sequence length="71" mass="7635">MLPRLARSAGVGRPPSPEKPAAVLKAATEAFARDGFDAASVDAIAQQAAVSKRTLYKYFQRKEKLFEALVG</sequence>
<organism evidence="6 7">
    <name type="scientific">Klebsiella pneumoniae</name>
    <dbReference type="NCBI Taxonomy" id="573"/>
    <lineage>
        <taxon>Bacteria</taxon>
        <taxon>Pseudomonadati</taxon>
        <taxon>Pseudomonadota</taxon>
        <taxon>Gammaproteobacteria</taxon>
        <taxon>Enterobacterales</taxon>
        <taxon>Enterobacteriaceae</taxon>
        <taxon>Klebsiella/Raoultella group</taxon>
        <taxon>Klebsiella</taxon>
        <taxon>Klebsiella pneumoniae complex</taxon>
    </lineage>
</organism>
<evidence type="ECO:0000259" key="5">
    <source>
        <dbReference type="PROSITE" id="PS50977"/>
    </source>
</evidence>
<evidence type="ECO:0000256" key="2">
    <source>
        <dbReference type="ARBA" id="ARBA00023125"/>
    </source>
</evidence>